<proteinExistence type="predicted"/>
<reference evidence="2 3" key="1">
    <citation type="journal article" date="2021" name="Elife">
        <title>Chloroplast acquisition without the gene transfer in kleptoplastic sea slugs, Plakobranchus ocellatus.</title>
        <authorList>
            <person name="Maeda T."/>
            <person name="Takahashi S."/>
            <person name="Yoshida T."/>
            <person name="Shimamura S."/>
            <person name="Takaki Y."/>
            <person name="Nagai Y."/>
            <person name="Toyoda A."/>
            <person name="Suzuki Y."/>
            <person name="Arimoto A."/>
            <person name="Ishii H."/>
            <person name="Satoh N."/>
            <person name="Nishiyama T."/>
            <person name="Hasebe M."/>
            <person name="Maruyama T."/>
            <person name="Minagawa J."/>
            <person name="Obokata J."/>
            <person name="Shigenobu S."/>
        </authorList>
    </citation>
    <scope>NUCLEOTIDE SEQUENCE [LARGE SCALE GENOMIC DNA]</scope>
</reference>
<dbReference type="InterPro" id="IPR000477">
    <property type="entry name" value="RT_dom"/>
</dbReference>
<accession>A0AAV4EEM3</accession>
<dbReference type="SUPFAM" id="SSF56672">
    <property type="entry name" value="DNA/RNA polymerases"/>
    <property type="match status" value="1"/>
</dbReference>
<dbReference type="AlphaFoldDB" id="A0AAV4EEM3"/>
<protein>
    <submittedName>
        <fullName evidence="2">Reverse transcriptase</fullName>
    </submittedName>
</protein>
<keyword evidence="3" id="KW-1185">Reference proteome</keyword>
<keyword evidence="2" id="KW-0808">Transferase</keyword>
<dbReference type="Proteomes" id="UP000762676">
    <property type="component" value="Unassembled WGS sequence"/>
</dbReference>
<sequence>MGYKDSPRIFTKLTKPILATLREQNVQIMMYIEDALIVHDSFDSCEKATSQSLSLMKKLGFHVSEDKSSLIPRHQINYLGFTLNSIDMSVQPADKKVIAIKNQIKAILLQSHMSIRDLAEITLKLNDLTPGNRYGTVFCKLSEIQKNAFFKENLGNYNSTVCITSEMREDLEWWRDHADKFPVLPSPRPPPVNITADASKSGWGGVCDGVTTSALWSKEEQALHINCLELKAALLSIKAFVMNENNCFIHLLSDIDQCYHFFMAVGNKKTICLPPPKVGAFLFSMGKGSPSSKSNGPVSLSAESI</sequence>
<dbReference type="InterPro" id="IPR043502">
    <property type="entry name" value="DNA/RNA_pol_sf"/>
</dbReference>
<feature type="domain" description="Reverse transcriptase" evidence="1">
    <location>
        <begin position="1"/>
        <end position="83"/>
    </location>
</feature>
<name>A0AAV4EEM3_9GAST</name>
<dbReference type="PANTHER" id="PTHR33050">
    <property type="entry name" value="REVERSE TRANSCRIPTASE DOMAIN-CONTAINING PROTEIN"/>
    <property type="match status" value="1"/>
</dbReference>
<keyword evidence="2" id="KW-0548">Nucleotidyltransferase</keyword>
<dbReference type="PROSITE" id="PS50878">
    <property type="entry name" value="RT_POL"/>
    <property type="match status" value="1"/>
</dbReference>
<dbReference type="CDD" id="cd09275">
    <property type="entry name" value="RNase_HI_RT_DIRS1"/>
    <property type="match status" value="1"/>
</dbReference>
<dbReference type="Gene3D" id="3.30.70.270">
    <property type="match status" value="1"/>
</dbReference>
<dbReference type="EMBL" id="BMAT01000071">
    <property type="protein sequence ID" value="GFR59125.1"/>
    <property type="molecule type" value="Genomic_DNA"/>
</dbReference>
<dbReference type="Pfam" id="PF00078">
    <property type="entry name" value="RVT_1"/>
    <property type="match status" value="1"/>
</dbReference>
<dbReference type="InterPro" id="IPR043128">
    <property type="entry name" value="Rev_trsase/Diguanyl_cyclase"/>
</dbReference>
<dbReference type="InterPro" id="IPR052055">
    <property type="entry name" value="Hepadnavirus_pol/RT"/>
</dbReference>
<dbReference type="GO" id="GO:0003964">
    <property type="term" value="F:RNA-directed DNA polymerase activity"/>
    <property type="evidence" value="ECO:0007669"/>
    <property type="project" value="UniProtKB-KW"/>
</dbReference>
<organism evidence="2 3">
    <name type="scientific">Elysia marginata</name>
    <dbReference type="NCBI Taxonomy" id="1093978"/>
    <lineage>
        <taxon>Eukaryota</taxon>
        <taxon>Metazoa</taxon>
        <taxon>Spiralia</taxon>
        <taxon>Lophotrochozoa</taxon>
        <taxon>Mollusca</taxon>
        <taxon>Gastropoda</taxon>
        <taxon>Heterobranchia</taxon>
        <taxon>Euthyneura</taxon>
        <taxon>Panpulmonata</taxon>
        <taxon>Sacoglossa</taxon>
        <taxon>Placobranchoidea</taxon>
        <taxon>Plakobranchidae</taxon>
        <taxon>Elysia</taxon>
    </lineage>
</organism>
<evidence type="ECO:0000259" key="1">
    <source>
        <dbReference type="PROSITE" id="PS50878"/>
    </source>
</evidence>
<evidence type="ECO:0000313" key="2">
    <source>
        <dbReference type="EMBL" id="GFR59125.1"/>
    </source>
</evidence>
<keyword evidence="2" id="KW-0695">RNA-directed DNA polymerase</keyword>
<comment type="caution">
    <text evidence="2">The sequence shown here is derived from an EMBL/GenBank/DDBJ whole genome shotgun (WGS) entry which is preliminary data.</text>
</comment>
<gene>
    <name evidence="2" type="ORF">ElyMa_000048800</name>
</gene>
<dbReference type="PANTHER" id="PTHR33050:SF7">
    <property type="entry name" value="RIBONUCLEASE H"/>
    <property type="match status" value="1"/>
</dbReference>
<evidence type="ECO:0000313" key="3">
    <source>
        <dbReference type="Proteomes" id="UP000762676"/>
    </source>
</evidence>